<keyword evidence="9" id="KW-1185">Reference proteome</keyword>
<keyword evidence="5" id="KW-0902">Two-component regulatory system</keyword>
<dbReference type="CDD" id="cd16917">
    <property type="entry name" value="HATPase_UhpB-NarQ-NarX-like"/>
    <property type="match status" value="1"/>
</dbReference>
<dbReference type="GO" id="GO:0016020">
    <property type="term" value="C:membrane"/>
    <property type="evidence" value="ECO:0007669"/>
    <property type="project" value="InterPro"/>
</dbReference>
<dbReference type="PANTHER" id="PTHR24421:SF55">
    <property type="entry name" value="SENSOR HISTIDINE KINASE YDFH"/>
    <property type="match status" value="1"/>
</dbReference>
<dbReference type="Pfam" id="PF07730">
    <property type="entry name" value="HisKA_3"/>
    <property type="match status" value="1"/>
</dbReference>
<evidence type="ECO:0000313" key="8">
    <source>
        <dbReference type="EMBL" id="SNZ15499.1"/>
    </source>
</evidence>
<organism evidence="8 9">
    <name type="scientific">Terribacillus aidingensis</name>
    <dbReference type="NCBI Taxonomy" id="586416"/>
    <lineage>
        <taxon>Bacteria</taxon>
        <taxon>Bacillati</taxon>
        <taxon>Bacillota</taxon>
        <taxon>Bacilli</taxon>
        <taxon>Bacillales</taxon>
        <taxon>Bacillaceae</taxon>
        <taxon>Terribacillus</taxon>
    </lineage>
</organism>
<evidence type="ECO:0000259" key="7">
    <source>
        <dbReference type="SMART" id="SM00387"/>
    </source>
</evidence>
<evidence type="ECO:0000256" key="3">
    <source>
        <dbReference type="ARBA" id="ARBA00022679"/>
    </source>
</evidence>
<feature type="transmembrane region" description="Helical" evidence="6">
    <location>
        <begin position="52"/>
        <end position="72"/>
    </location>
</feature>
<dbReference type="Gene3D" id="1.20.5.1930">
    <property type="match status" value="1"/>
</dbReference>
<dbReference type="InterPro" id="IPR050482">
    <property type="entry name" value="Sensor_HK_TwoCompSys"/>
</dbReference>
<dbReference type="Proteomes" id="UP000219356">
    <property type="component" value="Unassembled WGS sequence"/>
</dbReference>
<protein>
    <recommendedName>
        <fullName evidence="2">histidine kinase</fullName>
        <ecNumber evidence="2">2.7.13.3</ecNumber>
    </recommendedName>
</protein>
<dbReference type="SMART" id="SM00387">
    <property type="entry name" value="HATPase_c"/>
    <property type="match status" value="1"/>
</dbReference>
<dbReference type="RefSeq" id="WP_097042834.1">
    <property type="nucleotide sequence ID" value="NZ_OBEK01000004.1"/>
</dbReference>
<keyword evidence="3" id="KW-0808">Transferase</keyword>
<feature type="transmembrane region" description="Helical" evidence="6">
    <location>
        <begin position="92"/>
        <end position="114"/>
    </location>
</feature>
<accession>A0A285P198</accession>
<evidence type="ECO:0000256" key="6">
    <source>
        <dbReference type="SAM" id="Phobius"/>
    </source>
</evidence>
<name>A0A285P198_9BACI</name>
<dbReference type="PANTHER" id="PTHR24421">
    <property type="entry name" value="NITRATE/NITRITE SENSOR PROTEIN NARX-RELATED"/>
    <property type="match status" value="1"/>
</dbReference>
<feature type="domain" description="Histidine kinase/HSP90-like ATPase" evidence="7">
    <location>
        <begin position="306"/>
        <end position="400"/>
    </location>
</feature>
<dbReference type="SUPFAM" id="SSF55874">
    <property type="entry name" value="ATPase domain of HSP90 chaperone/DNA topoisomerase II/histidine kinase"/>
    <property type="match status" value="1"/>
</dbReference>
<evidence type="ECO:0000256" key="1">
    <source>
        <dbReference type="ARBA" id="ARBA00000085"/>
    </source>
</evidence>
<dbReference type="OrthoDB" id="9781904at2"/>
<comment type="catalytic activity">
    <reaction evidence="1">
        <text>ATP + protein L-histidine = ADP + protein N-phospho-L-histidine.</text>
        <dbReference type="EC" id="2.7.13.3"/>
    </reaction>
</comment>
<dbReference type="GO" id="GO:0000155">
    <property type="term" value="F:phosphorelay sensor kinase activity"/>
    <property type="evidence" value="ECO:0007669"/>
    <property type="project" value="InterPro"/>
</dbReference>
<dbReference type="EC" id="2.7.13.3" evidence="2"/>
<dbReference type="EMBL" id="OBEK01000004">
    <property type="protein sequence ID" value="SNZ15499.1"/>
    <property type="molecule type" value="Genomic_DNA"/>
</dbReference>
<dbReference type="Gene3D" id="3.30.565.10">
    <property type="entry name" value="Histidine kinase-like ATPase, C-terminal domain"/>
    <property type="match status" value="1"/>
</dbReference>
<evidence type="ECO:0000313" key="9">
    <source>
        <dbReference type="Proteomes" id="UP000219356"/>
    </source>
</evidence>
<sequence>MPNKDNLITELESNYQHSVENNNLVAARFPGLFFILMSLAVACAIEIHGSSFHLGIIIYTILFGLFAVLYWYSNKLLLKRAWLYFIIQGSLVYISGFFMGIYPLSLITLYPLLLSQTMGLIGQRKRYYVIFILLLFCSSSLVLVDMDIIVSYSAVALPNMIVLIAYARIFFNQVNAKIRSERLLGELEVAYKEVQRLTLHNERQRMARDLHDTLAQGLVGLKMQLDATKGYLALDNKDKATELIDTAITRVSESLAEARHVIDDMRSHTNISFSQQAEDQLNNFEMTTGIRYFLENELNEDVSTSVAEQSLRILSECLTNTAKHAKADTVWVHIYKEKNNMNLEIKDDGIGFQAMNKLGRKGHYGLLGIQERVRSLDGDIRIISKEGTGTEIIITIPLEGAR</sequence>
<dbReference type="GO" id="GO:0046983">
    <property type="term" value="F:protein dimerization activity"/>
    <property type="evidence" value="ECO:0007669"/>
    <property type="project" value="InterPro"/>
</dbReference>
<keyword evidence="6" id="KW-0812">Transmembrane</keyword>
<dbReference type="InterPro" id="IPR036890">
    <property type="entry name" value="HATPase_C_sf"/>
</dbReference>
<dbReference type="InterPro" id="IPR003594">
    <property type="entry name" value="HATPase_dom"/>
</dbReference>
<proteinExistence type="predicted"/>
<keyword evidence="6" id="KW-1133">Transmembrane helix</keyword>
<dbReference type="Pfam" id="PF02518">
    <property type="entry name" value="HATPase_c"/>
    <property type="match status" value="1"/>
</dbReference>
<feature type="transmembrane region" description="Helical" evidence="6">
    <location>
        <begin position="150"/>
        <end position="171"/>
    </location>
</feature>
<dbReference type="AlphaFoldDB" id="A0A285P198"/>
<evidence type="ECO:0000256" key="4">
    <source>
        <dbReference type="ARBA" id="ARBA00022777"/>
    </source>
</evidence>
<reference evidence="9" key="1">
    <citation type="submission" date="2017-09" db="EMBL/GenBank/DDBJ databases">
        <authorList>
            <person name="Varghese N."/>
            <person name="Submissions S."/>
        </authorList>
    </citation>
    <scope>NUCLEOTIDE SEQUENCE [LARGE SCALE GENOMIC DNA]</scope>
    <source>
        <strain evidence="9">CGMCC 1.8913</strain>
    </source>
</reference>
<feature type="transmembrane region" description="Helical" evidence="6">
    <location>
        <begin position="126"/>
        <end position="144"/>
    </location>
</feature>
<evidence type="ECO:0000256" key="5">
    <source>
        <dbReference type="ARBA" id="ARBA00023012"/>
    </source>
</evidence>
<keyword evidence="6" id="KW-0472">Membrane</keyword>
<dbReference type="InterPro" id="IPR011712">
    <property type="entry name" value="Sig_transdc_His_kin_sub3_dim/P"/>
</dbReference>
<keyword evidence="4 8" id="KW-0418">Kinase</keyword>
<gene>
    <name evidence="8" type="ORF">SAMN05421503_2650</name>
</gene>
<evidence type="ECO:0000256" key="2">
    <source>
        <dbReference type="ARBA" id="ARBA00012438"/>
    </source>
</evidence>
<feature type="transmembrane region" description="Helical" evidence="6">
    <location>
        <begin position="25"/>
        <end position="45"/>
    </location>
</feature>